<gene>
    <name evidence="12" type="ORF">TCLT_LOCUS10022</name>
</gene>
<dbReference type="PANTHER" id="PTHR16501">
    <property type="entry name" value="TRANSPORT AND GOLGI ORGANIZATION PROTEIN 11"/>
    <property type="match status" value="1"/>
</dbReference>
<evidence type="ECO:0000313" key="12">
    <source>
        <dbReference type="EMBL" id="VDN07694.1"/>
    </source>
</evidence>
<protein>
    <recommendedName>
        <fullName evidence="9">Mitochondrial fission factor</fullName>
    </recommendedName>
</protein>
<dbReference type="AlphaFoldDB" id="A0A0N5DA51"/>
<evidence type="ECO:0000259" key="11">
    <source>
        <dbReference type="Pfam" id="PF05644"/>
    </source>
</evidence>
<dbReference type="InterPro" id="IPR039433">
    <property type="entry name" value="Mff-like_dom"/>
</dbReference>
<proteinExistence type="inferred from homology"/>
<accession>A0A0N5DA51</accession>
<name>A0A0N5DA51_THECL</name>
<evidence type="ECO:0000256" key="4">
    <source>
        <dbReference type="ARBA" id="ARBA00022989"/>
    </source>
</evidence>
<dbReference type="EMBL" id="UYYF01004947">
    <property type="protein sequence ID" value="VDN07694.1"/>
    <property type="molecule type" value="Genomic_DNA"/>
</dbReference>
<feature type="transmembrane region" description="Helical" evidence="9">
    <location>
        <begin position="149"/>
        <end position="167"/>
    </location>
</feature>
<dbReference type="Pfam" id="PF05644">
    <property type="entry name" value="Miff"/>
    <property type="match status" value="1"/>
</dbReference>
<dbReference type="STRING" id="103827.A0A0N5DA51"/>
<evidence type="ECO:0000256" key="8">
    <source>
        <dbReference type="ARBA" id="ARBA00023140"/>
    </source>
</evidence>
<dbReference type="InterPro" id="IPR008518">
    <property type="entry name" value="Mff/Tango-11"/>
</dbReference>
<evidence type="ECO:0000256" key="9">
    <source>
        <dbReference type="RuleBase" id="RU368040"/>
    </source>
</evidence>
<dbReference type="Proteomes" id="UP000276776">
    <property type="component" value="Unassembled WGS sequence"/>
</dbReference>
<dbReference type="GO" id="GO:0090314">
    <property type="term" value="P:positive regulation of protein targeting to membrane"/>
    <property type="evidence" value="ECO:0007669"/>
    <property type="project" value="UniProtKB-UniRule"/>
</dbReference>
<keyword evidence="3 9" id="KW-1000">Mitochondrion outer membrane</keyword>
<keyword evidence="13" id="KW-1185">Reference proteome</keyword>
<dbReference type="GO" id="GO:0005777">
    <property type="term" value="C:peroxisome"/>
    <property type="evidence" value="ECO:0007669"/>
    <property type="project" value="UniProtKB-SubCell"/>
</dbReference>
<reference evidence="12 13" key="2">
    <citation type="submission" date="2018-11" db="EMBL/GenBank/DDBJ databases">
        <authorList>
            <consortium name="Pathogen Informatics"/>
        </authorList>
    </citation>
    <scope>NUCLEOTIDE SEQUENCE [LARGE SCALE GENOMIC DNA]</scope>
</reference>
<keyword evidence="7 9" id="KW-0472">Membrane</keyword>
<reference evidence="14" key="1">
    <citation type="submission" date="2017-02" db="UniProtKB">
        <authorList>
            <consortium name="WormBaseParasite"/>
        </authorList>
    </citation>
    <scope>IDENTIFICATION</scope>
</reference>
<evidence type="ECO:0000256" key="5">
    <source>
        <dbReference type="ARBA" id="ARBA00023054"/>
    </source>
</evidence>
<evidence type="ECO:0000256" key="3">
    <source>
        <dbReference type="ARBA" id="ARBA00022787"/>
    </source>
</evidence>
<keyword evidence="5" id="KW-0175">Coiled coil</keyword>
<dbReference type="OrthoDB" id="5986838at2759"/>
<keyword evidence="2 9" id="KW-0812">Transmembrane</keyword>
<keyword evidence="4 9" id="KW-1133">Transmembrane helix</keyword>
<keyword evidence="6 9" id="KW-0496">Mitochondrion</keyword>
<keyword evidence="8 9" id="KW-0576">Peroxisome</keyword>
<evidence type="ECO:0000256" key="7">
    <source>
        <dbReference type="ARBA" id="ARBA00023136"/>
    </source>
</evidence>
<evidence type="ECO:0000256" key="10">
    <source>
        <dbReference type="SAM" id="MobiDB-lite"/>
    </source>
</evidence>
<evidence type="ECO:0000313" key="13">
    <source>
        <dbReference type="Proteomes" id="UP000276776"/>
    </source>
</evidence>
<evidence type="ECO:0000256" key="2">
    <source>
        <dbReference type="ARBA" id="ARBA00022692"/>
    </source>
</evidence>
<evidence type="ECO:0000256" key="6">
    <source>
        <dbReference type="ARBA" id="ARBA00023128"/>
    </source>
</evidence>
<organism evidence="14">
    <name type="scientific">Thelazia callipaeda</name>
    <name type="common">Oriental eyeworm</name>
    <name type="synonym">Parasitic nematode</name>
    <dbReference type="NCBI Taxonomy" id="103827"/>
    <lineage>
        <taxon>Eukaryota</taxon>
        <taxon>Metazoa</taxon>
        <taxon>Ecdysozoa</taxon>
        <taxon>Nematoda</taxon>
        <taxon>Chromadorea</taxon>
        <taxon>Rhabditida</taxon>
        <taxon>Spirurina</taxon>
        <taxon>Spiruromorpha</taxon>
        <taxon>Thelazioidea</taxon>
        <taxon>Thelaziidae</taxon>
        <taxon>Thelazia</taxon>
    </lineage>
</organism>
<comment type="function">
    <text evidence="9">Plays a role in mitochondrial and peroxisomal fission. Promotes the recruitment and association of the fission mediator dynamin-related protein 1 (DNM1L) to the mitochondrial surface.</text>
</comment>
<dbReference type="GO" id="GO:0090141">
    <property type="term" value="P:positive regulation of mitochondrial fission"/>
    <property type="evidence" value="ECO:0007669"/>
    <property type="project" value="UniProtKB-UniRule"/>
</dbReference>
<feature type="region of interest" description="Disordered" evidence="10">
    <location>
        <begin position="1"/>
        <end position="22"/>
    </location>
</feature>
<dbReference type="GO" id="GO:0000266">
    <property type="term" value="P:mitochondrial fission"/>
    <property type="evidence" value="ECO:0007669"/>
    <property type="project" value="UniProtKB-UniRule"/>
</dbReference>
<evidence type="ECO:0000256" key="1">
    <source>
        <dbReference type="ARBA" id="ARBA00009806"/>
    </source>
</evidence>
<comment type="similarity">
    <text evidence="1 9">Belongs to the Tango11 family.</text>
</comment>
<dbReference type="WBParaSite" id="TCLT_0001003301-mRNA-1">
    <property type="protein sequence ID" value="TCLT_0001003301-mRNA-1"/>
    <property type="gene ID" value="TCLT_0001003301"/>
</dbReference>
<sequence length="171" mass="19629">MHVPRHITITGRRDQKNSNQFSHPIKEGTKLAYQMNVPERIFVAGGNEIRGDRAQPSEVMFDRMDISFPTSDLTNPGTLTLDKGPCPEIEENLPRTKNNLTPPQGLSTSLAVEENPLFELKLMKRQLGRLATRLIQLEDNFERRKAKESFLWTYVFSVTGLLLYLLFKKKI</sequence>
<comment type="subcellular location">
    <subcellularLocation>
        <location evidence="9">Mitochondrion outer membrane</location>
        <topology evidence="9">Single-pass type IV membrane protein</topology>
    </subcellularLocation>
    <subcellularLocation>
        <location evidence="9">Peroxisome</location>
    </subcellularLocation>
</comment>
<evidence type="ECO:0000313" key="14">
    <source>
        <dbReference type="WBParaSite" id="TCLT_0001003301-mRNA-1"/>
    </source>
</evidence>
<dbReference type="OMA" id="GHYLNDV"/>
<feature type="domain" description="Mff-like" evidence="11">
    <location>
        <begin position="1"/>
        <end position="98"/>
    </location>
</feature>
<dbReference type="GO" id="GO:0005741">
    <property type="term" value="C:mitochondrial outer membrane"/>
    <property type="evidence" value="ECO:0007669"/>
    <property type="project" value="UniProtKB-SubCell"/>
</dbReference>
<dbReference type="PANTHER" id="PTHR16501:SF6">
    <property type="entry name" value="TRANSPORT AND GOLGI ORGANIZATION PROTEIN 11"/>
    <property type="match status" value="1"/>
</dbReference>